<evidence type="ECO:0000313" key="3">
    <source>
        <dbReference type="Proteomes" id="UP000037395"/>
    </source>
</evidence>
<accession>A0A1E7NGA0</accession>
<proteinExistence type="predicted"/>
<keyword evidence="3" id="KW-1185">Reference proteome</keyword>
<evidence type="ECO:0000256" key="1">
    <source>
        <dbReference type="SAM" id="MobiDB-lite"/>
    </source>
</evidence>
<gene>
    <name evidence="2" type="ORF">HS99_0003335</name>
</gene>
<dbReference type="Proteomes" id="UP000037395">
    <property type="component" value="Unassembled WGS sequence"/>
</dbReference>
<reference evidence="2" key="1">
    <citation type="submission" date="2016-08" db="EMBL/GenBank/DDBJ databases">
        <title>Sequencing, Assembly and Comparative Genomics of S. aureofaciens ATCC 10762.</title>
        <authorList>
            <person name="Gradnigo J.S."/>
            <person name="Johnson N."/>
            <person name="Somerville G.A."/>
        </authorList>
    </citation>
    <scope>NUCLEOTIDE SEQUENCE [LARGE SCALE GENOMIC DNA]</scope>
    <source>
        <strain evidence="2">ATCC 10762</strain>
    </source>
</reference>
<name>A0A1E7NGA0_KITAU</name>
<dbReference type="AlphaFoldDB" id="A0A1E7NGA0"/>
<feature type="region of interest" description="Disordered" evidence="1">
    <location>
        <begin position="66"/>
        <end position="102"/>
    </location>
</feature>
<dbReference type="OrthoDB" id="4325844at2"/>
<sequence length="154" mass="15710">MGLPLLAGHVLVRLTDGAPEVAGAVLDALETAFPTHTGRGRTRIGNVWDVPPTLTSESTWTVAEAGPEGTRTIPGPGPAVSTSQAFDVQSPAPPPGPPALTGEATAELLGAPEHVETMLRALSELCPVDEEGREEQGPQLAVRLRLGCAAPGAG</sequence>
<dbReference type="EMBL" id="JPRF03000001">
    <property type="protein sequence ID" value="OEV39707.1"/>
    <property type="molecule type" value="Genomic_DNA"/>
</dbReference>
<organism evidence="2 3">
    <name type="scientific">Kitasatospora aureofaciens</name>
    <name type="common">Streptomyces aureofaciens</name>
    <dbReference type="NCBI Taxonomy" id="1894"/>
    <lineage>
        <taxon>Bacteria</taxon>
        <taxon>Bacillati</taxon>
        <taxon>Actinomycetota</taxon>
        <taxon>Actinomycetes</taxon>
        <taxon>Kitasatosporales</taxon>
        <taxon>Streptomycetaceae</taxon>
        <taxon>Kitasatospora</taxon>
    </lineage>
</organism>
<evidence type="ECO:0000313" key="2">
    <source>
        <dbReference type="EMBL" id="OEV39707.1"/>
    </source>
</evidence>
<dbReference type="RefSeq" id="WP_030279429.1">
    <property type="nucleotide sequence ID" value="NZ_JBEXMP010000009.1"/>
</dbReference>
<comment type="caution">
    <text evidence="2">The sequence shown here is derived from an EMBL/GenBank/DDBJ whole genome shotgun (WGS) entry which is preliminary data.</text>
</comment>
<protein>
    <submittedName>
        <fullName evidence="2">Uncharacterized protein</fullName>
    </submittedName>
</protein>